<evidence type="ECO:0000313" key="3">
    <source>
        <dbReference type="Proteomes" id="UP000657931"/>
    </source>
</evidence>
<protein>
    <recommendedName>
        <fullName evidence="4">Small, acid-soluble spore protein N</fullName>
    </recommendedName>
</protein>
<reference evidence="2 3" key="1">
    <citation type="submission" date="2020-08" db="EMBL/GenBank/DDBJ databases">
        <title>A Genomic Blueprint of the Chicken Gut Microbiome.</title>
        <authorList>
            <person name="Gilroy R."/>
            <person name="Ravi A."/>
            <person name="Getino M."/>
            <person name="Pursley I."/>
            <person name="Horton D.L."/>
            <person name="Alikhan N.-F."/>
            <person name="Baker D."/>
            <person name="Gharbi K."/>
            <person name="Hall N."/>
            <person name="Watson M."/>
            <person name="Adriaenssens E.M."/>
            <person name="Foster-Nyarko E."/>
            <person name="Jarju S."/>
            <person name="Secka A."/>
            <person name="Antonio M."/>
            <person name="Oren A."/>
            <person name="Chaudhuri R."/>
            <person name="La Ragione R.M."/>
            <person name="Hildebrand F."/>
            <person name="Pallen M.J."/>
        </authorList>
    </citation>
    <scope>NUCLEOTIDE SEQUENCE [LARGE SCALE GENOMIC DNA]</scope>
    <source>
        <strain evidence="2 3">Sa5YUA1</strain>
    </source>
</reference>
<keyword evidence="1" id="KW-0175">Coiled coil</keyword>
<keyword evidence="3" id="KW-1185">Reference proteome</keyword>
<dbReference type="Proteomes" id="UP000657931">
    <property type="component" value="Unassembled WGS sequence"/>
</dbReference>
<accession>A0ABR8QLR1</accession>
<dbReference type="RefSeq" id="WP_191811720.1">
    <property type="nucleotide sequence ID" value="NZ_JACSQT010000002.1"/>
</dbReference>
<gene>
    <name evidence="2" type="ORF">H9655_05440</name>
</gene>
<proteinExistence type="predicted"/>
<comment type="caution">
    <text evidence="2">The sequence shown here is derived from an EMBL/GenBank/DDBJ whole genome shotgun (WGS) entry which is preliminary data.</text>
</comment>
<evidence type="ECO:0000313" key="2">
    <source>
        <dbReference type="EMBL" id="MBD7936461.1"/>
    </source>
</evidence>
<feature type="coiled-coil region" evidence="1">
    <location>
        <begin position="4"/>
        <end position="66"/>
    </location>
</feature>
<sequence>MPYHKNKQQAFQAAQQSMEDVEEQYDVIDKHASTYGQQLNHLSQEIAETYEQIQNALEVASEHQKEQLLKFQTDLDAITHQVQSENKK</sequence>
<dbReference type="EMBL" id="JACSQT010000002">
    <property type="protein sequence ID" value="MBD7936461.1"/>
    <property type="molecule type" value="Genomic_DNA"/>
</dbReference>
<evidence type="ECO:0000256" key="1">
    <source>
        <dbReference type="SAM" id="Coils"/>
    </source>
</evidence>
<name>A0ABR8QLR1_9BACI</name>
<organism evidence="2 3">
    <name type="scientific">Cytobacillus stercorigallinarum</name>
    <dbReference type="NCBI Taxonomy" id="2762240"/>
    <lineage>
        <taxon>Bacteria</taxon>
        <taxon>Bacillati</taxon>
        <taxon>Bacillota</taxon>
        <taxon>Bacilli</taxon>
        <taxon>Bacillales</taxon>
        <taxon>Bacillaceae</taxon>
        <taxon>Cytobacillus</taxon>
    </lineage>
</organism>
<evidence type="ECO:0008006" key="4">
    <source>
        <dbReference type="Google" id="ProtNLM"/>
    </source>
</evidence>